<protein>
    <recommendedName>
        <fullName evidence="4">Acid-resistance membrane protein</fullName>
    </recommendedName>
</protein>
<feature type="transmembrane region" description="Helical" evidence="1">
    <location>
        <begin position="114"/>
        <end position="136"/>
    </location>
</feature>
<evidence type="ECO:0000256" key="1">
    <source>
        <dbReference type="SAM" id="Phobius"/>
    </source>
</evidence>
<feature type="transmembrane region" description="Helical" evidence="1">
    <location>
        <begin position="86"/>
        <end position="107"/>
    </location>
</feature>
<dbReference type="RefSeq" id="WP_161832478.1">
    <property type="nucleotide sequence ID" value="NZ_AP028127.1"/>
</dbReference>
<dbReference type="Pfam" id="PF03729">
    <property type="entry name" value="DUF308"/>
    <property type="match status" value="2"/>
</dbReference>
<name>A0ABN6ZI44_9FIRM</name>
<feature type="transmembrane region" description="Helical" evidence="1">
    <location>
        <begin position="60"/>
        <end position="80"/>
    </location>
</feature>
<dbReference type="PANTHER" id="PTHR34989:SF1">
    <property type="entry name" value="PROTEIN HDED"/>
    <property type="match status" value="1"/>
</dbReference>
<sequence>MQSYLEKLFLVEGIAFAIIGVFFFIFPLQSIISLSALIALMFMVIGVMTIVRSKGREGRFFYIFNGLINILFGLTLWLYPISTLDVLVLVYGIWVLVRGIYLTFLSIRNGYFGLNIYTAANVIFVIFGALVVFQPFKALISAPYFIGTALIITALGEIYLGIKLKNTYR</sequence>
<dbReference type="InterPro" id="IPR052712">
    <property type="entry name" value="Acid_resist_chaperone_HdeD"/>
</dbReference>
<gene>
    <name evidence="2" type="ORF">T23_11180</name>
</gene>
<evidence type="ECO:0000313" key="3">
    <source>
        <dbReference type="Proteomes" id="UP001432099"/>
    </source>
</evidence>
<dbReference type="PANTHER" id="PTHR34989">
    <property type="entry name" value="PROTEIN HDED"/>
    <property type="match status" value="1"/>
</dbReference>
<proteinExistence type="predicted"/>
<keyword evidence="1" id="KW-0472">Membrane</keyword>
<feature type="transmembrane region" description="Helical" evidence="1">
    <location>
        <begin position="31"/>
        <end position="51"/>
    </location>
</feature>
<keyword evidence="1" id="KW-1133">Transmembrane helix</keyword>
<keyword evidence="3" id="KW-1185">Reference proteome</keyword>
<evidence type="ECO:0008006" key="4">
    <source>
        <dbReference type="Google" id="ProtNLM"/>
    </source>
</evidence>
<feature type="transmembrane region" description="Helical" evidence="1">
    <location>
        <begin position="142"/>
        <end position="162"/>
    </location>
</feature>
<feature type="transmembrane region" description="Helical" evidence="1">
    <location>
        <begin position="7"/>
        <end position="25"/>
    </location>
</feature>
<dbReference type="InterPro" id="IPR005325">
    <property type="entry name" value="DUF308_memb"/>
</dbReference>
<reference evidence="2" key="1">
    <citation type="journal article" date="2024" name="Int. J. Syst. Evol. Microbiol.">
        <title>Turicibacter faecis sp. nov., isolated from faeces of heart failure mouse model.</title>
        <authorList>
            <person name="Imamura Y."/>
            <person name="Motooka D."/>
            <person name="Nakajima Y."/>
            <person name="Ito S."/>
            <person name="Kitakaze M."/>
            <person name="Iida T."/>
            <person name="Nakamura S."/>
        </authorList>
    </citation>
    <scope>NUCLEOTIDE SEQUENCE</scope>
    <source>
        <strain evidence="2">TC023</strain>
    </source>
</reference>
<dbReference type="EMBL" id="AP028127">
    <property type="protein sequence ID" value="BEH91016.1"/>
    <property type="molecule type" value="Genomic_DNA"/>
</dbReference>
<organism evidence="2 3">
    <name type="scientific">Turicibacter faecis</name>
    <dbReference type="NCBI Taxonomy" id="2963365"/>
    <lineage>
        <taxon>Bacteria</taxon>
        <taxon>Bacillati</taxon>
        <taxon>Bacillota</taxon>
        <taxon>Erysipelotrichia</taxon>
        <taxon>Erysipelotrichales</taxon>
        <taxon>Turicibacteraceae</taxon>
        <taxon>Turicibacter</taxon>
    </lineage>
</organism>
<evidence type="ECO:0000313" key="2">
    <source>
        <dbReference type="EMBL" id="BEH91016.1"/>
    </source>
</evidence>
<accession>A0ABN6ZI44</accession>
<keyword evidence="1" id="KW-0812">Transmembrane</keyword>
<dbReference type="Proteomes" id="UP001432099">
    <property type="component" value="Chromosome"/>
</dbReference>